<protein>
    <submittedName>
        <fullName evidence="1">Uncharacterized protein</fullName>
    </submittedName>
</protein>
<reference evidence="1 2" key="1">
    <citation type="submission" date="2016-07" db="EMBL/GenBank/DDBJ databases">
        <title>Draft genome of the white-rot fungus Obba rivulosa 3A-2.</title>
        <authorList>
            <consortium name="DOE Joint Genome Institute"/>
            <person name="Miettinen O."/>
            <person name="Riley R."/>
            <person name="Acob R."/>
            <person name="Barry K."/>
            <person name="Cullen D."/>
            <person name="De Vries R."/>
            <person name="Hainaut M."/>
            <person name="Hatakka A."/>
            <person name="Henrissat B."/>
            <person name="Hilden K."/>
            <person name="Kuo R."/>
            <person name="Labutti K."/>
            <person name="Lipzen A."/>
            <person name="Makela M.R."/>
            <person name="Sandor L."/>
            <person name="Spatafora J.W."/>
            <person name="Grigoriev I.V."/>
            <person name="Hibbett D.S."/>
        </authorList>
    </citation>
    <scope>NUCLEOTIDE SEQUENCE [LARGE SCALE GENOMIC DNA]</scope>
    <source>
        <strain evidence="1 2">3A-2</strain>
    </source>
</reference>
<sequence>MSGEIATISAVRGARFGERACISRNTVAHVGSEASRAAPRSLLLERRWCEPPACLDRRSGHNAAGPSHTLRGRISLGLRCLRGKRQVADAYLAFTFSKFSGKSLGFLGNGRICKKSLAVEPGKIAENPGQRNRHVDSVLPFYIDHVASDACASTPAILVYPTGRSDDPTTIWCSFAIYIGATQAALRMGFSAVSDYCHEPCDVHLRGLRLFSAIMDDIEAATGTTISAAWTCFTLSFPVPDDIYRHR</sequence>
<name>A0A8E2B395_9APHY</name>
<dbReference type="EMBL" id="KV722385">
    <property type="protein sequence ID" value="OCH91432.1"/>
    <property type="molecule type" value="Genomic_DNA"/>
</dbReference>
<dbReference type="AlphaFoldDB" id="A0A8E2B395"/>
<proteinExistence type="predicted"/>
<evidence type="ECO:0000313" key="1">
    <source>
        <dbReference type="EMBL" id="OCH91432.1"/>
    </source>
</evidence>
<keyword evidence="2" id="KW-1185">Reference proteome</keyword>
<gene>
    <name evidence="1" type="ORF">OBBRIDRAFT_803288</name>
</gene>
<accession>A0A8E2B395</accession>
<dbReference type="Proteomes" id="UP000250043">
    <property type="component" value="Unassembled WGS sequence"/>
</dbReference>
<organism evidence="1 2">
    <name type="scientific">Obba rivulosa</name>
    <dbReference type="NCBI Taxonomy" id="1052685"/>
    <lineage>
        <taxon>Eukaryota</taxon>
        <taxon>Fungi</taxon>
        <taxon>Dikarya</taxon>
        <taxon>Basidiomycota</taxon>
        <taxon>Agaricomycotina</taxon>
        <taxon>Agaricomycetes</taxon>
        <taxon>Polyporales</taxon>
        <taxon>Gelatoporiaceae</taxon>
        <taxon>Obba</taxon>
    </lineage>
</organism>
<evidence type="ECO:0000313" key="2">
    <source>
        <dbReference type="Proteomes" id="UP000250043"/>
    </source>
</evidence>